<protein>
    <submittedName>
        <fullName evidence="1">Lipolytic protein G-D-S-L family</fullName>
    </submittedName>
</protein>
<dbReference type="Proteomes" id="UP001153069">
    <property type="component" value="Unassembled WGS sequence"/>
</dbReference>
<dbReference type="AlphaFoldDB" id="A0A9N8DEK5"/>
<reference evidence="1" key="1">
    <citation type="submission" date="2020-06" db="EMBL/GenBank/DDBJ databases">
        <authorList>
            <consortium name="Plant Systems Biology data submission"/>
        </authorList>
    </citation>
    <scope>NUCLEOTIDE SEQUENCE</scope>
    <source>
        <strain evidence="1">D6</strain>
    </source>
</reference>
<keyword evidence="2" id="KW-1185">Reference proteome</keyword>
<dbReference type="InterPro" id="IPR036514">
    <property type="entry name" value="SGNH_hydro_sf"/>
</dbReference>
<evidence type="ECO:0000313" key="1">
    <source>
        <dbReference type="EMBL" id="CAB9501249.1"/>
    </source>
</evidence>
<proteinExistence type="predicted"/>
<evidence type="ECO:0000313" key="2">
    <source>
        <dbReference type="Proteomes" id="UP001153069"/>
    </source>
</evidence>
<comment type="caution">
    <text evidence="1">The sequence shown here is derived from an EMBL/GenBank/DDBJ whole genome shotgun (WGS) entry which is preliminary data.</text>
</comment>
<dbReference type="OrthoDB" id="505607at2759"/>
<accession>A0A9N8DEK5</accession>
<dbReference type="SUPFAM" id="SSF52266">
    <property type="entry name" value="SGNH hydrolase"/>
    <property type="match status" value="1"/>
</dbReference>
<dbReference type="EMBL" id="CAICTM010000102">
    <property type="protein sequence ID" value="CAB9501249.1"/>
    <property type="molecule type" value="Genomic_DNA"/>
</dbReference>
<gene>
    <name evidence="1" type="ORF">SEMRO_103_G052530.1</name>
</gene>
<dbReference type="Gene3D" id="3.40.50.1110">
    <property type="entry name" value="SGNH hydrolase"/>
    <property type="match status" value="1"/>
</dbReference>
<sequence length="139" mass="15340">MAKNALAPAFWSQVTGENYGSFVTLWRSQHKKNAHDAVTDAKSKKRTPNLVLYGDSITKWFTGSALGVGEFVFVKERTAYESLLRDPNADLFGLGLGIDSDICTNLLYRIQDGEVPPELNRSVIWILIGSNERCAGASM</sequence>
<organism evidence="1 2">
    <name type="scientific">Seminavis robusta</name>
    <dbReference type="NCBI Taxonomy" id="568900"/>
    <lineage>
        <taxon>Eukaryota</taxon>
        <taxon>Sar</taxon>
        <taxon>Stramenopiles</taxon>
        <taxon>Ochrophyta</taxon>
        <taxon>Bacillariophyta</taxon>
        <taxon>Bacillariophyceae</taxon>
        <taxon>Bacillariophycidae</taxon>
        <taxon>Naviculales</taxon>
        <taxon>Naviculaceae</taxon>
        <taxon>Seminavis</taxon>
    </lineage>
</organism>
<name>A0A9N8DEK5_9STRA</name>